<sequence>MKTDENGHVRRYIAPNDAGATYNYDQTGKLSDLAIATPKQMLLLEKYEYDKTGNRTKIKQESSDGKITETNYVYDPINQLLKESTPNGTVRDYTYDGFGNRTSVKVTENGKETKSVIATFNEGNQLLKFGNKSLTYDANGNRTSDGKYTYTWNEADQLVAVTKKGEAKPFATYKYDNENRRIEKNVNGQVTRYFYDGDSINPLYETDGNGKVLRQYVYNKDGVRLAMKIQDQSVYYHYNPHGDVVAMTDKDGQIVASYEYDAWGNVLKSEAKGIAADNPFGYKEKIWINILKYTNLQRKKTNIF</sequence>
<evidence type="ECO:0000313" key="3">
    <source>
        <dbReference type="EMBL" id="PEQ07880.1"/>
    </source>
</evidence>
<evidence type="ECO:0000313" key="4">
    <source>
        <dbReference type="Proteomes" id="UP000220841"/>
    </source>
</evidence>
<dbReference type="PANTHER" id="PTHR32305">
    <property type="match status" value="1"/>
</dbReference>
<reference evidence="3 4" key="1">
    <citation type="submission" date="2017-09" db="EMBL/GenBank/DDBJ databases">
        <title>Large-scale bioinformatics analysis of Bacillus genomes uncovers conserved roles of natural products in bacterial physiology.</title>
        <authorList>
            <consortium name="Agbiome Team Llc"/>
            <person name="Bleich R.M."/>
            <person name="Grubbs K.J."/>
            <person name="Santa Maria K.C."/>
            <person name="Allen S.E."/>
            <person name="Farag S."/>
            <person name="Shank E.A."/>
            <person name="Bowers A."/>
        </authorList>
    </citation>
    <scope>NUCLEOTIDE SEQUENCE [LARGE SCALE GENOMIC DNA]</scope>
    <source>
        <strain evidence="3 4">AFS021349</strain>
    </source>
</reference>
<dbReference type="InterPro" id="IPR050708">
    <property type="entry name" value="T6SS_VgrG/RHS"/>
</dbReference>
<evidence type="ECO:0000259" key="2">
    <source>
        <dbReference type="Pfam" id="PF25023"/>
    </source>
</evidence>
<dbReference type="EMBL" id="NUBY01000045">
    <property type="protein sequence ID" value="PEQ07880.1"/>
    <property type="molecule type" value="Genomic_DNA"/>
</dbReference>
<dbReference type="Pfam" id="PF25023">
    <property type="entry name" value="TEN_YD-shell"/>
    <property type="match status" value="1"/>
</dbReference>
<accession>A0A2A8HFI4</accession>
<dbReference type="AlphaFoldDB" id="A0A2A8HFI4"/>
<evidence type="ECO:0000256" key="1">
    <source>
        <dbReference type="ARBA" id="ARBA00022737"/>
    </source>
</evidence>
<organism evidence="3 4">
    <name type="scientific">Bacillus toyonensis</name>
    <dbReference type="NCBI Taxonomy" id="155322"/>
    <lineage>
        <taxon>Bacteria</taxon>
        <taxon>Bacillati</taxon>
        <taxon>Bacillota</taxon>
        <taxon>Bacilli</taxon>
        <taxon>Bacillales</taxon>
        <taxon>Bacillaceae</taxon>
        <taxon>Bacillus</taxon>
        <taxon>Bacillus cereus group</taxon>
    </lineage>
</organism>
<dbReference type="Gene3D" id="2.180.10.10">
    <property type="entry name" value="RHS repeat-associated core"/>
    <property type="match status" value="1"/>
</dbReference>
<dbReference type="NCBIfam" id="TIGR01643">
    <property type="entry name" value="YD_repeat_2x"/>
    <property type="match status" value="1"/>
</dbReference>
<feature type="domain" description="Teneurin-like YD-shell" evidence="2">
    <location>
        <begin position="21"/>
        <end position="284"/>
    </location>
</feature>
<proteinExistence type="predicted"/>
<dbReference type="InterPro" id="IPR006530">
    <property type="entry name" value="YD"/>
</dbReference>
<protein>
    <submittedName>
        <fullName evidence="3">Rhs family protein</fullName>
    </submittedName>
</protein>
<dbReference type="Proteomes" id="UP000220841">
    <property type="component" value="Unassembled WGS sequence"/>
</dbReference>
<keyword evidence="1" id="KW-0677">Repeat</keyword>
<comment type="caution">
    <text evidence="3">The sequence shown here is derived from an EMBL/GenBank/DDBJ whole genome shotgun (WGS) entry which is preliminary data.</text>
</comment>
<name>A0A2A8HFI4_9BACI</name>
<dbReference type="InterPro" id="IPR056823">
    <property type="entry name" value="TEN-like_YD-shell"/>
</dbReference>
<gene>
    <name evidence="3" type="ORF">CN585_12320</name>
</gene>
<dbReference type="PANTHER" id="PTHR32305:SF17">
    <property type="entry name" value="TRNA NUCLEASE WAPA"/>
    <property type="match status" value="1"/>
</dbReference>